<comment type="caution">
    <text evidence="4">The sequence shown here is derived from an EMBL/GenBank/DDBJ whole genome shotgun (WGS) entry which is preliminary data.</text>
</comment>
<dbReference type="RefSeq" id="WP_034808051.1">
    <property type="nucleotide sequence ID" value="NZ_AWSA01000039.1"/>
</dbReference>
<name>W9G9P9_9MICO</name>
<dbReference type="InterPro" id="IPR002347">
    <property type="entry name" value="SDR_fam"/>
</dbReference>
<comment type="similarity">
    <text evidence="1 3">Belongs to the short-chain dehydrogenases/reductases (SDR) family.</text>
</comment>
<dbReference type="PANTHER" id="PTHR44196:SF1">
    <property type="entry name" value="DEHYDROGENASE_REDUCTASE SDR FAMILY MEMBER 7B"/>
    <property type="match status" value="1"/>
</dbReference>
<evidence type="ECO:0000313" key="5">
    <source>
        <dbReference type="Proteomes" id="UP000019489"/>
    </source>
</evidence>
<gene>
    <name evidence="4" type="ORF">N865_14550</name>
</gene>
<organism evidence="4 5">
    <name type="scientific">Intrasporangium oryzae NRRL B-24470</name>
    <dbReference type="NCBI Taxonomy" id="1386089"/>
    <lineage>
        <taxon>Bacteria</taxon>
        <taxon>Bacillati</taxon>
        <taxon>Actinomycetota</taxon>
        <taxon>Actinomycetes</taxon>
        <taxon>Micrococcales</taxon>
        <taxon>Intrasporangiaceae</taxon>
        <taxon>Intrasporangium</taxon>
    </lineage>
</organism>
<evidence type="ECO:0000256" key="2">
    <source>
        <dbReference type="ARBA" id="ARBA00023002"/>
    </source>
</evidence>
<dbReference type="Proteomes" id="UP000019489">
    <property type="component" value="Unassembled WGS sequence"/>
</dbReference>
<dbReference type="Pfam" id="PF00106">
    <property type="entry name" value="adh_short"/>
    <property type="match status" value="1"/>
</dbReference>
<evidence type="ECO:0000256" key="3">
    <source>
        <dbReference type="RuleBase" id="RU000363"/>
    </source>
</evidence>
<dbReference type="Gene3D" id="3.40.50.720">
    <property type="entry name" value="NAD(P)-binding Rossmann-like Domain"/>
    <property type="match status" value="1"/>
</dbReference>
<dbReference type="PATRIC" id="fig|1386089.3.peg.3186"/>
<dbReference type="OrthoDB" id="9775296at2"/>
<dbReference type="AlphaFoldDB" id="W9G9P9"/>
<accession>W9G9P9</accession>
<sequence length="243" mass="24712">MPTALITGATQGLGRALATALADRGWNLVLTARSGDALDELVEGLRAAGGGSQLRGVAGDVASSAHRRAVEEVVEDLTGPAGLDLLVNNASTLGPTPLRDLREVTADDLSGVLAVNVVAPHDLARSLLPALETARGIVVGVSSDAAVGHYETWGAYGASKAALDHLTLTLGAENPVIRAYAVDPGDMRTAMHQAAFPGEDIGDRPLPTEVAVPGILSLLLTRPPSGRYRAADLAGAPAQGVAS</sequence>
<evidence type="ECO:0000256" key="1">
    <source>
        <dbReference type="ARBA" id="ARBA00006484"/>
    </source>
</evidence>
<keyword evidence="2" id="KW-0560">Oxidoreductase</keyword>
<dbReference type="STRING" id="1386089.N865_14550"/>
<proteinExistence type="inferred from homology"/>
<dbReference type="CDD" id="cd05233">
    <property type="entry name" value="SDR_c"/>
    <property type="match status" value="1"/>
</dbReference>
<keyword evidence="5" id="KW-1185">Reference proteome</keyword>
<dbReference type="PROSITE" id="PS00061">
    <property type="entry name" value="ADH_SHORT"/>
    <property type="match status" value="1"/>
</dbReference>
<dbReference type="PRINTS" id="PR00080">
    <property type="entry name" value="SDRFAMILY"/>
</dbReference>
<dbReference type="PANTHER" id="PTHR44196">
    <property type="entry name" value="DEHYDROGENASE/REDUCTASE SDR FAMILY MEMBER 7B"/>
    <property type="match status" value="1"/>
</dbReference>
<dbReference type="InterPro" id="IPR020904">
    <property type="entry name" value="Sc_DH/Rdtase_CS"/>
</dbReference>
<dbReference type="PRINTS" id="PR00081">
    <property type="entry name" value="GDHRDH"/>
</dbReference>
<evidence type="ECO:0000313" key="4">
    <source>
        <dbReference type="EMBL" id="EWT00574.1"/>
    </source>
</evidence>
<dbReference type="InterPro" id="IPR036291">
    <property type="entry name" value="NAD(P)-bd_dom_sf"/>
</dbReference>
<dbReference type="SUPFAM" id="SSF51735">
    <property type="entry name" value="NAD(P)-binding Rossmann-fold domains"/>
    <property type="match status" value="1"/>
</dbReference>
<dbReference type="eggNOG" id="COG1028">
    <property type="taxonomic scope" value="Bacteria"/>
</dbReference>
<dbReference type="EMBL" id="AWSA01000039">
    <property type="protein sequence ID" value="EWT00574.1"/>
    <property type="molecule type" value="Genomic_DNA"/>
</dbReference>
<protein>
    <submittedName>
        <fullName evidence="4">Short-chain dehydrogenase</fullName>
    </submittedName>
</protein>
<dbReference type="GO" id="GO:0016020">
    <property type="term" value="C:membrane"/>
    <property type="evidence" value="ECO:0007669"/>
    <property type="project" value="TreeGrafter"/>
</dbReference>
<dbReference type="GO" id="GO:0016491">
    <property type="term" value="F:oxidoreductase activity"/>
    <property type="evidence" value="ECO:0007669"/>
    <property type="project" value="UniProtKB-KW"/>
</dbReference>
<reference evidence="4 5" key="1">
    <citation type="submission" date="2013-08" db="EMBL/GenBank/DDBJ databases">
        <title>Intrasporangium oryzae NRRL B-24470.</title>
        <authorList>
            <person name="Liu H."/>
            <person name="Wang G."/>
        </authorList>
    </citation>
    <scope>NUCLEOTIDE SEQUENCE [LARGE SCALE GENOMIC DNA]</scope>
    <source>
        <strain evidence="4 5">NRRL B-24470</strain>
    </source>
</reference>